<dbReference type="SUPFAM" id="SSF52047">
    <property type="entry name" value="RNI-like"/>
    <property type="match status" value="1"/>
</dbReference>
<proteinExistence type="predicted"/>
<sequence length="353" mass="40413">MSLASTLPELCLEEIFECLLANKSSLVSSLLVNRHWCTTALRLLWRNPLLVQTKKGLSRQLYILCFPADHPLRAQLYKTTFPYMMMIKSLDLPLLYETVGIEFNFPETFMVITAILEHLLIDGGTVLFDMNLDFIAASKRLVRSYWHSTSPYFRIFNHPEVSNALSTLRRLTISNLRVDKIIPLIAKTSPNITELHIHLYTEYSEFSPFWSGFACTLSSLNFLLPYLQGWRKLSILSFAYGDVPPTRETRIREDHFFVELGKNLPPITIRNLIFDVYFDVTPNSIKQFFSVTQASFQKISFLKATQFSDEHLNAIALDSCGKLLEFDLSGANHVTTEGLIKARKSIPINLTSK</sequence>
<dbReference type="EMBL" id="CAJVPS010005216">
    <property type="protein sequence ID" value="CAG8612635.1"/>
    <property type="molecule type" value="Genomic_DNA"/>
</dbReference>
<evidence type="ECO:0000313" key="2">
    <source>
        <dbReference type="Proteomes" id="UP000789508"/>
    </source>
</evidence>
<protein>
    <submittedName>
        <fullName evidence="1">4118_t:CDS:1</fullName>
    </submittedName>
</protein>
<dbReference type="Gene3D" id="3.80.10.10">
    <property type="entry name" value="Ribonuclease Inhibitor"/>
    <property type="match status" value="1"/>
</dbReference>
<dbReference type="AlphaFoldDB" id="A0A9N9CUW0"/>
<dbReference type="InterPro" id="IPR032675">
    <property type="entry name" value="LRR_dom_sf"/>
</dbReference>
<organism evidence="1 2">
    <name type="scientific">Ambispora leptoticha</name>
    <dbReference type="NCBI Taxonomy" id="144679"/>
    <lineage>
        <taxon>Eukaryota</taxon>
        <taxon>Fungi</taxon>
        <taxon>Fungi incertae sedis</taxon>
        <taxon>Mucoromycota</taxon>
        <taxon>Glomeromycotina</taxon>
        <taxon>Glomeromycetes</taxon>
        <taxon>Archaeosporales</taxon>
        <taxon>Ambisporaceae</taxon>
        <taxon>Ambispora</taxon>
    </lineage>
</organism>
<name>A0A9N9CUW0_9GLOM</name>
<reference evidence="1" key="1">
    <citation type="submission" date="2021-06" db="EMBL/GenBank/DDBJ databases">
        <authorList>
            <person name="Kallberg Y."/>
            <person name="Tangrot J."/>
            <person name="Rosling A."/>
        </authorList>
    </citation>
    <scope>NUCLEOTIDE SEQUENCE</scope>
    <source>
        <strain evidence="1">FL130A</strain>
    </source>
</reference>
<evidence type="ECO:0000313" key="1">
    <source>
        <dbReference type="EMBL" id="CAG8612635.1"/>
    </source>
</evidence>
<accession>A0A9N9CUW0</accession>
<keyword evidence="2" id="KW-1185">Reference proteome</keyword>
<dbReference type="OrthoDB" id="2351154at2759"/>
<dbReference type="Proteomes" id="UP000789508">
    <property type="component" value="Unassembled WGS sequence"/>
</dbReference>
<comment type="caution">
    <text evidence="1">The sequence shown here is derived from an EMBL/GenBank/DDBJ whole genome shotgun (WGS) entry which is preliminary data.</text>
</comment>
<gene>
    <name evidence="1" type="ORF">ALEPTO_LOCUS8630</name>
</gene>